<reference evidence="1 2" key="1">
    <citation type="submission" date="2019-02" db="EMBL/GenBank/DDBJ databases">
        <title>Genome sequencing of the rare red list fungi Phlebia centrifuga.</title>
        <authorList>
            <person name="Buettner E."/>
            <person name="Kellner H."/>
        </authorList>
    </citation>
    <scope>NUCLEOTIDE SEQUENCE [LARGE SCALE GENOMIC DNA]</scope>
    <source>
        <strain evidence="1 2">DSM 108282</strain>
    </source>
</reference>
<dbReference type="EMBL" id="SGPJ01000426">
    <property type="protein sequence ID" value="THG94577.1"/>
    <property type="molecule type" value="Genomic_DNA"/>
</dbReference>
<gene>
    <name evidence="1" type="ORF">EW026_g6922</name>
</gene>
<name>A0A4S4KB75_9APHY</name>
<dbReference type="Proteomes" id="UP000309038">
    <property type="component" value="Unassembled WGS sequence"/>
</dbReference>
<evidence type="ECO:0000313" key="2">
    <source>
        <dbReference type="Proteomes" id="UP000309038"/>
    </source>
</evidence>
<dbReference type="AlphaFoldDB" id="A0A4S4KB75"/>
<keyword evidence="2" id="KW-1185">Reference proteome</keyword>
<organism evidence="1 2">
    <name type="scientific">Hermanssonia centrifuga</name>
    <dbReference type="NCBI Taxonomy" id="98765"/>
    <lineage>
        <taxon>Eukaryota</taxon>
        <taxon>Fungi</taxon>
        <taxon>Dikarya</taxon>
        <taxon>Basidiomycota</taxon>
        <taxon>Agaricomycotina</taxon>
        <taxon>Agaricomycetes</taxon>
        <taxon>Polyporales</taxon>
        <taxon>Meruliaceae</taxon>
        <taxon>Hermanssonia</taxon>
    </lineage>
</organism>
<accession>A0A4S4KB75</accession>
<evidence type="ECO:0000313" key="1">
    <source>
        <dbReference type="EMBL" id="THG94577.1"/>
    </source>
</evidence>
<comment type="caution">
    <text evidence="1">The sequence shown here is derived from an EMBL/GenBank/DDBJ whole genome shotgun (WGS) entry which is preliminary data.</text>
</comment>
<proteinExistence type="predicted"/>
<sequence length="90" mass="10258">MDSKDLCGPGIKHFAHDSKHPLPLLEVNIAPPSKREAGDRKRITTPNMLASNYPRVRREETRVVASYALENEFGVKLRRDHLVLRNELAN</sequence>
<protein>
    <submittedName>
        <fullName evidence="1">Uncharacterized protein</fullName>
    </submittedName>
</protein>